<accession>A0A346QVY6</accession>
<organism evidence="1">
    <name type="scientific">Spodoptera frugiperda granulovirus</name>
    <dbReference type="NCBI Taxonomy" id="307454"/>
    <lineage>
        <taxon>Viruses</taxon>
        <taxon>Viruses incertae sedis</taxon>
        <taxon>Naldaviricetes</taxon>
        <taxon>Lefavirales</taxon>
        <taxon>Baculoviridae</taxon>
        <taxon>Betabaculovirus</taxon>
        <taxon>Betabaculovirus spofrugiperdae</taxon>
    </lineage>
</organism>
<protein>
    <submittedName>
        <fullName evidence="1">ORF066</fullName>
    </submittedName>
</protein>
<dbReference type="EMBL" id="MH170055">
    <property type="protein sequence ID" value="AXS01086.1"/>
    <property type="molecule type" value="Genomic_DNA"/>
</dbReference>
<name>A0A346QVY6_9BBAC</name>
<reference evidence="1" key="1">
    <citation type="journal article" date="2018" name="PLoS ONE">
        <title>Genomic analysis of an Argentinean isolate of Spodoptera frugiperda granulovirus reveals that various baculoviruses code for Lef-7 proteins with three F-box domains.</title>
        <authorList>
            <person name="Ferrelli M.L."/>
            <person name="Pidre M.L."/>
            <person name="Ghiringhelli P.D."/>
            <person name="Torres S."/>
            <person name="Fabre M.L."/>
            <person name="Masson T."/>
            <person name="Cedola M.T."/>
            <person name="Sciocco-Cap A."/>
            <person name="Romanowski V."/>
        </authorList>
    </citation>
    <scope>NUCLEOTIDE SEQUENCE</scope>
    <source>
        <strain evidence="1">ARG</strain>
    </source>
</reference>
<evidence type="ECO:0000313" key="1">
    <source>
        <dbReference type="EMBL" id="AXS01086.1"/>
    </source>
</evidence>
<sequence>MLSFSTNGMCLLYFRFLFTCSLYDLFACKMTALSSSVISKSPECLPFLTIARHSYAALPYKRPRNPLYTHVIYY</sequence>
<proteinExistence type="predicted"/>